<comment type="caution">
    <text evidence="2">The sequence shown here is derived from an EMBL/GenBank/DDBJ whole genome shotgun (WGS) entry which is preliminary data.</text>
</comment>
<dbReference type="PATRIC" id="fig|1681.42.peg.760"/>
<name>A0A0M4M6L7_BIFBI</name>
<dbReference type="EMBL" id="LRPO01000020">
    <property type="protein sequence ID" value="KWZ82118.1"/>
    <property type="molecule type" value="Genomic_DNA"/>
</dbReference>
<dbReference type="InterPro" id="IPR010093">
    <property type="entry name" value="SinI_DNA-bd"/>
</dbReference>
<dbReference type="GO" id="GO:0003677">
    <property type="term" value="F:DNA binding"/>
    <property type="evidence" value="ECO:0007669"/>
    <property type="project" value="InterPro"/>
</dbReference>
<evidence type="ECO:0000313" key="2">
    <source>
        <dbReference type="EMBL" id="KWZ82118.1"/>
    </source>
</evidence>
<protein>
    <submittedName>
        <fullName evidence="2">DNA binding domain, excisionase family</fullName>
    </submittedName>
</protein>
<evidence type="ECO:0000259" key="1">
    <source>
        <dbReference type="Pfam" id="PF12728"/>
    </source>
</evidence>
<proteinExistence type="predicted"/>
<dbReference type="AlphaFoldDB" id="A0A0M4M6L7"/>
<accession>A0A0M4M6L7</accession>
<organism evidence="2 3">
    <name type="scientific">Bifidobacterium bifidum</name>
    <dbReference type="NCBI Taxonomy" id="1681"/>
    <lineage>
        <taxon>Bacteria</taxon>
        <taxon>Bacillati</taxon>
        <taxon>Actinomycetota</taxon>
        <taxon>Actinomycetes</taxon>
        <taxon>Bifidobacteriales</taxon>
        <taxon>Bifidobacteriaceae</taxon>
        <taxon>Bifidobacterium</taxon>
    </lineage>
</organism>
<gene>
    <name evidence="2" type="ORF">HMPREF3196_00701</name>
</gene>
<dbReference type="Proteomes" id="UP000070092">
    <property type="component" value="Unassembled WGS sequence"/>
</dbReference>
<sequence>MSYMVIVIPEIPIKDKLTLTVPEASALAGIPYKIVNAAVKNGDLASCYAGSSTVRIRRTDLDDWVAALPSDWC</sequence>
<reference evidence="2 3" key="1">
    <citation type="submission" date="2016-01" db="EMBL/GenBank/DDBJ databases">
        <authorList>
            <person name="Oliw E.H."/>
        </authorList>
    </citation>
    <scope>NUCLEOTIDE SEQUENCE [LARGE SCALE GENOMIC DNA]</scope>
    <source>
        <strain evidence="2 3">MJR8628B</strain>
    </source>
</reference>
<dbReference type="NCBIfam" id="TIGR01764">
    <property type="entry name" value="excise"/>
    <property type="match status" value="1"/>
</dbReference>
<dbReference type="InterPro" id="IPR041657">
    <property type="entry name" value="HTH_17"/>
</dbReference>
<evidence type="ECO:0000313" key="3">
    <source>
        <dbReference type="Proteomes" id="UP000070092"/>
    </source>
</evidence>
<dbReference type="Pfam" id="PF12728">
    <property type="entry name" value="HTH_17"/>
    <property type="match status" value="1"/>
</dbReference>
<feature type="domain" description="Helix-turn-helix" evidence="1">
    <location>
        <begin position="19"/>
        <end position="67"/>
    </location>
</feature>